<organism evidence="8 9">
    <name type="scientific">Blattamonas nauphoetae</name>
    <dbReference type="NCBI Taxonomy" id="2049346"/>
    <lineage>
        <taxon>Eukaryota</taxon>
        <taxon>Metamonada</taxon>
        <taxon>Preaxostyla</taxon>
        <taxon>Oxymonadida</taxon>
        <taxon>Blattamonas</taxon>
    </lineage>
</organism>
<feature type="compositionally biased region" description="Acidic residues" evidence="7">
    <location>
        <begin position="36"/>
        <end position="56"/>
    </location>
</feature>
<evidence type="ECO:0000256" key="3">
    <source>
        <dbReference type="ARBA" id="ARBA00023136"/>
    </source>
</evidence>
<comment type="function">
    <text evidence="6">Clathrin is the major protein of the polyhedral coat of coated pits and vesicles.</text>
</comment>
<accession>A0ABQ9Y9Q9</accession>
<evidence type="ECO:0000313" key="8">
    <source>
        <dbReference type="EMBL" id="KAK2960472.1"/>
    </source>
</evidence>
<dbReference type="Proteomes" id="UP001281761">
    <property type="component" value="Unassembled WGS sequence"/>
</dbReference>
<sequence length="171" mass="19421">MESNEDETIDYQQSGEPDVNDGTEGEDGPEVIITDGGDDDATAEETSQNEEPDNTEETSSSLTPQQKYLIEHQRLLQEKRDAAEVLRQQTEEKAQQEYEKFSTDRQSQIEKNKAENATEEAQFLEKKSGFQPWTSATDMCDFSKSHEGDVTRMQQIMRMLKNKETIAAQSS</sequence>
<keyword evidence="3 6" id="KW-0472">Membrane</keyword>
<evidence type="ECO:0000256" key="6">
    <source>
        <dbReference type="RuleBase" id="RU363137"/>
    </source>
</evidence>
<feature type="region of interest" description="Disordered" evidence="7">
    <location>
        <begin position="86"/>
        <end position="109"/>
    </location>
</feature>
<comment type="similarity">
    <text evidence="2 6">Belongs to the clathrin light chain family.</text>
</comment>
<evidence type="ECO:0000256" key="7">
    <source>
        <dbReference type="SAM" id="MobiDB-lite"/>
    </source>
</evidence>
<keyword evidence="5 6" id="KW-0968">Cytoplasmic vesicle</keyword>
<name>A0ABQ9Y9Q9_9EUKA</name>
<dbReference type="InterPro" id="IPR000996">
    <property type="entry name" value="Clathrin_L-chain"/>
</dbReference>
<evidence type="ECO:0000313" key="9">
    <source>
        <dbReference type="Proteomes" id="UP001281761"/>
    </source>
</evidence>
<evidence type="ECO:0000256" key="4">
    <source>
        <dbReference type="ARBA" id="ARBA00023176"/>
    </source>
</evidence>
<gene>
    <name evidence="8" type="ORF">BLNAU_4689</name>
</gene>
<feature type="compositionally biased region" description="Polar residues" evidence="7">
    <location>
        <begin position="57"/>
        <end position="66"/>
    </location>
</feature>
<proteinExistence type="inferred from homology"/>
<keyword evidence="9" id="KW-1185">Reference proteome</keyword>
<feature type="compositionally biased region" description="Acidic residues" evidence="7">
    <location>
        <begin position="18"/>
        <end position="29"/>
    </location>
</feature>
<keyword evidence="4 6" id="KW-0168">Coated pit</keyword>
<evidence type="ECO:0000256" key="5">
    <source>
        <dbReference type="ARBA" id="ARBA00023329"/>
    </source>
</evidence>
<evidence type="ECO:0000256" key="2">
    <source>
        <dbReference type="ARBA" id="ARBA00005263"/>
    </source>
</evidence>
<feature type="region of interest" description="Disordered" evidence="7">
    <location>
        <begin position="1"/>
        <end position="71"/>
    </location>
</feature>
<dbReference type="EMBL" id="JARBJD010000023">
    <property type="protein sequence ID" value="KAK2960472.1"/>
    <property type="molecule type" value="Genomic_DNA"/>
</dbReference>
<comment type="caution">
    <text evidence="8">The sequence shown here is derived from an EMBL/GenBank/DDBJ whole genome shotgun (WGS) entry which is preliminary data.</text>
</comment>
<dbReference type="Pfam" id="PF01086">
    <property type="entry name" value="Clathrin_lg_ch"/>
    <property type="match status" value="1"/>
</dbReference>
<comment type="subcellular location">
    <subcellularLocation>
        <location evidence="1 6">Cytoplasmic vesicle membrane</location>
        <topology evidence="1 6">Peripheral membrane protein</topology>
        <orientation evidence="1 6">Cytoplasmic side</orientation>
    </subcellularLocation>
    <subcellularLocation>
        <location evidence="6">Membrane</location>
        <location evidence="6">Coated pit</location>
        <topology evidence="6">Peripheral membrane protein</topology>
        <orientation evidence="6">Cytoplasmic side</orientation>
    </subcellularLocation>
    <text evidence="6">Cytoplasmic face of coated pits and vesicles.</text>
</comment>
<evidence type="ECO:0000256" key="1">
    <source>
        <dbReference type="ARBA" id="ARBA00004180"/>
    </source>
</evidence>
<reference evidence="8 9" key="1">
    <citation type="journal article" date="2022" name="bioRxiv">
        <title>Genomics of Preaxostyla Flagellates Illuminates Evolutionary Transitions and the Path Towards Mitochondrial Loss.</title>
        <authorList>
            <person name="Novak L.V.F."/>
            <person name="Treitli S.C."/>
            <person name="Pyrih J."/>
            <person name="Halakuc P."/>
            <person name="Pipaliya S.V."/>
            <person name="Vacek V."/>
            <person name="Brzon O."/>
            <person name="Soukal P."/>
            <person name="Eme L."/>
            <person name="Dacks J.B."/>
            <person name="Karnkowska A."/>
            <person name="Elias M."/>
            <person name="Hampl V."/>
        </authorList>
    </citation>
    <scope>NUCLEOTIDE SEQUENCE [LARGE SCALE GENOMIC DNA]</scope>
    <source>
        <strain evidence="8">NAU3</strain>
        <tissue evidence="8">Gut</tissue>
    </source>
</reference>
<protein>
    <recommendedName>
        <fullName evidence="6">Clathrin light chain</fullName>
    </recommendedName>
</protein>